<dbReference type="RefSeq" id="WP_263738427.1">
    <property type="nucleotide sequence ID" value="NZ_JAOWKZ010000001.1"/>
</dbReference>
<dbReference type="EMBL" id="JAOWKZ010000001">
    <property type="protein sequence ID" value="MCV2871245.1"/>
    <property type="molecule type" value="Genomic_DNA"/>
</dbReference>
<evidence type="ECO:0000313" key="3">
    <source>
        <dbReference type="Proteomes" id="UP001652564"/>
    </source>
</evidence>
<keyword evidence="1" id="KW-0472">Membrane</keyword>
<reference evidence="2 3" key="1">
    <citation type="submission" date="2022-10" db="EMBL/GenBank/DDBJ databases">
        <title>Defluviimonas sp. nov., isolated from ocean surface sediments.</title>
        <authorList>
            <person name="He W."/>
            <person name="Wang L."/>
            <person name="Zhang D.-F."/>
        </authorList>
    </citation>
    <scope>NUCLEOTIDE SEQUENCE [LARGE SCALE GENOMIC DNA]</scope>
    <source>
        <strain evidence="2 3">WL0050</strain>
    </source>
</reference>
<proteinExistence type="predicted"/>
<evidence type="ECO:0000256" key="1">
    <source>
        <dbReference type="SAM" id="Phobius"/>
    </source>
</evidence>
<feature type="transmembrane region" description="Helical" evidence="1">
    <location>
        <begin position="354"/>
        <end position="376"/>
    </location>
</feature>
<feature type="transmembrane region" description="Helical" evidence="1">
    <location>
        <begin position="289"/>
        <end position="308"/>
    </location>
</feature>
<dbReference type="Proteomes" id="UP001652564">
    <property type="component" value="Unassembled WGS sequence"/>
</dbReference>
<name>A0ABT2ZJD3_9RHOB</name>
<comment type="caution">
    <text evidence="2">The sequence shown here is derived from an EMBL/GenBank/DDBJ whole genome shotgun (WGS) entry which is preliminary data.</text>
</comment>
<sequence length="381" mass="39340">MHNTDLTTPALSEIGLTRFGPFRPRRLLLVAALVALALAPGELGELTRGLMQDAFVQVSAFVAATLLLFYGLEKLFRFDMGLAMGKARGMQVPIAALLGATPGCGGAVVVVAAYASGKVSFGAVVATLTATMGDAAFLLIATRPDAALVLLPIQFGAGIVTGWLIDRFVSVDYRPQGGACEIAPRIGKTRARDYAYLAAAIPGLIVGAAQIGAIEINHILGLPVAWFALAGVFTGLAIWAASPVNAMTNSADGPVTRMAEETSFISVWVIIAYLAYDYAAAYAGLDLKAAFASIAPVLPLIAAAIGFVPGCGPQVLVATLYINGAIPFSALMANAISNDGDALFPAIALAPKAAIMATVFSTIPALILAYGFYIFAPGFLN</sequence>
<feature type="transmembrane region" description="Helical" evidence="1">
    <location>
        <begin position="194"/>
        <end position="213"/>
    </location>
</feature>
<feature type="transmembrane region" description="Helical" evidence="1">
    <location>
        <begin position="54"/>
        <end position="72"/>
    </location>
</feature>
<gene>
    <name evidence="2" type="ORF">OEZ71_02935</name>
</gene>
<feature type="transmembrane region" description="Helical" evidence="1">
    <location>
        <begin position="121"/>
        <end position="140"/>
    </location>
</feature>
<protein>
    <submittedName>
        <fullName evidence="2">Manganese transporter</fullName>
    </submittedName>
</protein>
<dbReference type="Pfam" id="PF11449">
    <property type="entry name" value="ArsP_2"/>
    <property type="match status" value="1"/>
</dbReference>
<feature type="transmembrane region" description="Helical" evidence="1">
    <location>
        <begin position="262"/>
        <end position="282"/>
    </location>
</feature>
<dbReference type="InterPro" id="IPR021552">
    <property type="entry name" value="ArsP_2"/>
</dbReference>
<feature type="transmembrane region" description="Helical" evidence="1">
    <location>
        <begin position="92"/>
        <end position="115"/>
    </location>
</feature>
<evidence type="ECO:0000313" key="2">
    <source>
        <dbReference type="EMBL" id="MCV2871245.1"/>
    </source>
</evidence>
<keyword evidence="1" id="KW-0812">Transmembrane</keyword>
<feature type="transmembrane region" description="Helical" evidence="1">
    <location>
        <begin position="220"/>
        <end position="242"/>
    </location>
</feature>
<dbReference type="NCBIfam" id="NF037962">
    <property type="entry name" value="arsenic_eff"/>
    <property type="match status" value="1"/>
</dbReference>
<feature type="transmembrane region" description="Helical" evidence="1">
    <location>
        <begin position="314"/>
        <end position="333"/>
    </location>
</feature>
<keyword evidence="1" id="KW-1133">Transmembrane helix</keyword>
<keyword evidence="3" id="KW-1185">Reference proteome</keyword>
<accession>A0ABT2ZJD3</accession>
<organism evidence="2 3">
    <name type="scientific">Albidovulum litorale</name>
    <dbReference type="NCBI Taxonomy" id="2984134"/>
    <lineage>
        <taxon>Bacteria</taxon>
        <taxon>Pseudomonadati</taxon>
        <taxon>Pseudomonadota</taxon>
        <taxon>Alphaproteobacteria</taxon>
        <taxon>Rhodobacterales</taxon>
        <taxon>Paracoccaceae</taxon>
        <taxon>Albidovulum</taxon>
    </lineage>
</organism>